<evidence type="ECO:0000256" key="4">
    <source>
        <dbReference type="ARBA" id="ARBA00012219"/>
    </source>
</evidence>
<dbReference type="STRING" id="1218598.LEP1GSC060_0009"/>
<dbReference type="SUPFAM" id="SSF52374">
    <property type="entry name" value="Nucleotidylyl transferase"/>
    <property type="match status" value="1"/>
</dbReference>
<dbReference type="FunFam" id="3.40.50.620:FF:000114">
    <property type="entry name" value="Pantothenate synthetase"/>
    <property type="match status" value="1"/>
</dbReference>
<dbReference type="EC" id="6.3.2.1" evidence="4 13"/>
<dbReference type="InterPro" id="IPR014729">
    <property type="entry name" value="Rossmann-like_a/b/a_fold"/>
</dbReference>
<evidence type="ECO:0000256" key="11">
    <source>
        <dbReference type="ARBA" id="ARBA00048258"/>
    </source>
</evidence>
<keyword evidence="10 13" id="KW-0067">ATP-binding</keyword>
<dbReference type="Pfam" id="PF02569">
    <property type="entry name" value="Pantoate_ligase"/>
    <property type="match status" value="1"/>
</dbReference>
<feature type="binding site" evidence="13">
    <location>
        <begin position="185"/>
        <end position="188"/>
    </location>
    <ligand>
        <name>ATP</name>
        <dbReference type="ChEBI" id="CHEBI:30616"/>
    </ligand>
</feature>
<accession>N1WUT9</accession>
<keyword evidence="7 13" id="KW-0436">Ligase</keyword>
<evidence type="ECO:0000256" key="3">
    <source>
        <dbReference type="ARBA" id="ARBA00009256"/>
    </source>
</evidence>
<dbReference type="GO" id="GO:0015940">
    <property type="term" value="P:pantothenate biosynthetic process"/>
    <property type="evidence" value="ECO:0007669"/>
    <property type="project" value="UniProtKB-UniRule"/>
</dbReference>
<dbReference type="UniPathway" id="UPA00028">
    <property type="reaction ID" value="UER00005"/>
</dbReference>
<comment type="function">
    <text evidence="12 13">Catalyzes the condensation of pantoate with beta-alanine in an ATP-dependent reaction via a pantoyl-adenylate intermediate.</text>
</comment>
<evidence type="ECO:0000256" key="5">
    <source>
        <dbReference type="ARBA" id="ARBA00014155"/>
    </source>
</evidence>
<dbReference type="Gene3D" id="3.40.50.620">
    <property type="entry name" value="HUPs"/>
    <property type="match status" value="1"/>
</dbReference>
<evidence type="ECO:0000256" key="13">
    <source>
        <dbReference type="HAMAP-Rule" id="MF_00158"/>
    </source>
</evidence>
<comment type="subunit">
    <text evidence="13">Homodimer.</text>
</comment>
<dbReference type="CDD" id="cd00560">
    <property type="entry name" value="PanC"/>
    <property type="match status" value="1"/>
</dbReference>
<dbReference type="HAMAP" id="MF_00158">
    <property type="entry name" value="PanC"/>
    <property type="match status" value="1"/>
</dbReference>
<dbReference type="GO" id="GO:0004592">
    <property type="term" value="F:pantoate-beta-alanine ligase activity"/>
    <property type="evidence" value="ECO:0007669"/>
    <property type="project" value="UniProtKB-UniRule"/>
</dbReference>
<comment type="miscellaneous">
    <text evidence="13">The reaction proceeds by a bi uni uni bi ping pong mechanism.</text>
</comment>
<feature type="binding site" evidence="13">
    <location>
        <position position="61"/>
    </location>
    <ligand>
        <name>beta-alanine</name>
        <dbReference type="ChEBI" id="CHEBI:57966"/>
    </ligand>
</feature>
<protein>
    <recommendedName>
        <fullName evidence="5 13">Pantothenate synthetase</fullName>
        <shortName evidence="13">PS</shortName>
        <ecNumber evidence="4 13">6.3.2.1</ecNumber>
    </recommendedName>
    <alternativeName>
        <fullName evidence="13">Pantoate--beta-alanine ligase</fullName>
    </alternativeName>
    <alternativeName>
        <fullName evidence="13">Pantoate-activating enzyme</fullName>
    </alternativeName>
</protein>
<dbReference type="PANTHER" id="PTHR21299">
    <property type="entry name" value="CYTIDYLATE KINASE/PANTOATE-BETA-ALANINE LIGASE"/>
    <property type="match status" value="1"/>
</dbReference>
<dbReference type="GO" id="GO:0005829">
    <property type="term" value="C:cytosol"/>
    <property type="evidence" value="ECO:0007669"/>
    <property type="project" value="TreeGrafter"/>
</dbReference>
<feature type="binding site" evidence="13">
    <location>
        <position position="154"/>
    </location>
    <ligand>
        <name>(R)-pantoate</name>
        <dbReference type="ChEBI" id="CHEBI:15980"/>
    </ligand>
</feature>
<comment type="catalytic activity">
    <reaction evidence="11 13">
        <text>(R)-pantoate + beta-alanine + ATP = (R)-pantothenate + AMP + diphosphate + H(+)</text>
        <dbReference type="Rhea" id="RHEA:10912"/>
        <dbReference type="ChEBI" id="CHEBI:15378"/>
        <dbReference type="ChEBI" id="CHEBI:15980"/>
        <dbReference type="ChEBI" id="CHEBI:29032"/>
        <dbReference type="ChEBI" id="CHEBI:30616"/>
        <dbReference type="ChEBI" id="CHEBI:33019"/>
        <dbReference type="ChEBI" id="CHEBI:57966"/>
        <dbReference type="ChEBI" id="CHEBI:456215"/>
        <dbReference type="EC" id="6.3.2.1"/>
    </reaction>
</comment>
<feature type="binding site" evidence="13">
    <location>
        <begin position="148"/>
        <end position="151"/>
    </location>
    <ligand>
        <name>ATP</name>
        <dbReference type="ChEBI" id="CHEBI:30616"/>
    </ligand>
</feature>
<evidence type="ECO:0000313" key="15">
    <source>
        <dbReference type="Proteomes" id="UP000012313"/>
    </source>
</evidence>
<evidence type="ECO:0000256" key="7">
    <source>
        <dbReference type="ARBA" id="ARBA00022598"/>
    </source>
</evidence>
<dbReference type="Gene3D" id="3.30.1300.10">
    <property type="entry name" value="Pantoate-beta-alanine ligase, C-terminal domain"/>
    <property type="match status" value="1"/>
</dbReference>
<evidence type="ECO:0000256" key="8">
    <source>
        <dbReference type="ARBA" id="ARBA00022655"/>
    </source>
</evidence>
<dbReference type="NCBIfam" id="TIGR00018">
    <property type="entry name" value="panC"/>
    <property type="match status" value="1"/>
</dbReference>
<dbReference type="GO" id="GO:0005524">
    <property type="term" value="F:ATP binding"/>
    <property type="evidence" value="ECO:0007669"/>
    <property type="project" value="UniProtKB-KW"/>
</dbReference>
<feature type="active site" description="Proton donor" evidence="13">
    <location>
        <position position="37"/>
    </location>
</feature>
<dbReference type="InterPro" id="IPR042176">
    <property type="entry name" value="Pantoate_ligase_C"/>
</dbReference>
<dbReference type="RefSeq" id="WP_002993930.1">
    <property type="nucleotide sequence ID" value="NZ_AOHC02000008.1"/>
</dbReference>
<comment type="subcellular location">
    <subcellularLocation>
        <location evidence="1 13">Cytoplasm</location>
    </subcellularLocation>
</comment>
<dbReference type="InterPro" id="IPR003721">
    <property type="entry name" value="Pantoate_ligase"/>
</dbReference>
<dbReference type="PANTHER" id="PTHR21299:SF1">
    <property type="entry name" value="PANTOATE--BETA-ALANINE LIGASE"/>
    <property type="match status" value="1"/>
</dbReference>
<proteinExistence type="inferred from homology"/>
<keyword evidence="8 13" id="KW-0566">Pantothenate biosynthesis</keyword>
<reference evidence="14" key="1">
    <citation type="submission" date="2013-03" db="EMBL/GenBank/DDBJ databases">
        <authorList>
            <person name="Harkins D.M."/>
            <person name="Durkin A.S."/>
            <person name="Brinkac L.M."/>
            <person name="Haft D.H."/>
            <person name="Selengut J.D."/>
            <person name="Sanka R."/>
            <person name="DePew J."/>
            <person name="Purushe J."/>
            <person name="Hartskeerl R.A."/>
            <person name="Ahmed A."/>
            <person name="van der Linden H."/>
            <person name="Goris M.G.A."/>
            <person name="Vinetz J.M."/>
            <person name="Sutton G.G."/>
            <person name="Nierman W.C."/>
            <person name="Fouts D.E."/>
        </authorList>
    </citation>
    <scope>NUCLEOTIDE SEQUENCE [LARGE SCALE GENOMIC DNA]</scope>
    <source>
        <strain evidence="14">ICFT</strain>
    </source>
</reference>
<comment type="caution">
    <text evidence="14">The sequence shown here is derived from an EMBL/GenBank/DDBJ whole genome shotgun (WGS) entry which is preliminary data.</text>
</comment>
<name>N1WUT9_9LEPT</name>
<organism evidence="14 15">
    <name type="scientific">Leptospira weilii serovar Ranarum str. ICFT</name>
    <dbReference type="NCBI Taxonomy" id="1218598"/>
    <lineage>
        <taxon>Bacteria</taxon>
        <taxon>Pseudomonadati</taxon>
        <taxon>Spirochaetota</taxon>
        <taxon>Spirochaetia</taxon>
        <taxon>Leptospirales</taxon>
        <taxon>Leptospiraceae</taxon>
        <taxon>Leptospira</taxon>
    </lineage>
</organism>
<comment type="pathway">
    <text evidence="2 13">Cofactor biosynthesis; (R)-pantothenate biosynthesis; (R)-pantothenate from (R)-pantoate and beta-alanine: step 1/1.</text>
</comment>
<evidence type="ECO:0000256" key="2">
    <source>
        <dbReference type="ARBA" id="ARBA00004990"/>
    </source>
</evidence>
<dbReference type="EMBL" id="AOHC02000008">
    <property type="protein sequence ID" value="EMY79643.1"/>
    <property type="molecule type" value="Genomic_DNA"/>
</dbReference>
<evidence type="ECO:0000256" key="6">
    <source>
        <dbReference type="ARBA" id="ARBA00022490"/>
    </source>
</evidence>
<feature type="binding site" evidence="13">
    <location>
        <position position="61"/>
    </location>
    <ligand>
        <name>(R)-pantoate</name>
        <dbReference type="ChEBI" id="CHEBI:15980"/>
    </ligand>
</feature>
<sequence length="285" mass="31915">MIVCRTPEEVSVQVRKWKSEGKKVGFVPTMGYLHEGHAALFDQSVSKTDRTVVSIFVNPAQFNDPEDYTKYPVDTEGDLEICESKNVDLVFLPDKDAMYPGGIPDVILQIPHLMKNLCAVSRPGHFEGVLLVISRLFHFVEPNLAFFGKKDYQQYLLIREFCKTLAFPVEVVGCETIRSEKGLALSSRNARLSEDEKEESLLVSRALRLGETQILSGIKDLVLVRDIMKDVLDSSSKIRLDYLEILNADTLEVLETPKGNILLAVAVFIGPVRLIDNLTLSAVFV</sequence>
<feature type="binding site" evidence="13">
    <location>
        <begin position="30"/>
        <end position="37"/>
    </location>
    <ligand>
        <name>ATP</name>
        <dbReference type="ChEBI" id="CHEBI:30616"/>
    </ligand>
</feature>
<dbReference type="AlphaFoldDB" id="N1WUT9"/>
<keyword evidence="9 13" id="KW-0547">Nucleotide-binding</keyword>
<keyword evidence="15" id="KW-1185">Reference proteome</keyword>
<dbReference type="Proteomes" id="UP000012313">
    <property type="component" value="Unassembled WGS sequence"/>
</dbReference>
<evidence type="ECO:0000313" key="14">
    <source>
        <dbReference type="EMBL" id="EMY79643.1"/>
    </source>
</evidence>
<feature type="binding site" evidence="13">
    <location>
        <position position="177"/>
    </location>
    <ligand>
        <name>ATP</name>
        <dbReference type="ChEBI" id="CHEBI:30616"/>
    </ligand>
</feature>
<keyword evidence="6 13" id="KW-0963">Cytoplasm</keyword>
<evidence type="ECO:0000256" key="10">
    <source>
        <dbReference type="ARBA" id="ARBA00022840"/>
    </source>
</evidence>
<gene>
    <name evidence="13 14" type="primary">panC</name>
    <name evidence="14" type="ORF">LEP1GSC060_0009</name>
</gene>
<evidence type="ECO:0000256" key="9">
    <source>
        <dbReference type="ARBA" id="ARBA00022741"/>
    </source>
</evidence>
<evidence type="ECO:0000256" key="1">
    <source>
        <dbReference type="ARBA" id="ARBA00004496"/>
    </source>
</evidence>
<evidence type="ECO:0000256" key="12">
    <source>
        <dbReference type="ARBA" id="ARBA00055042"/>
    </source>
</evidence>
<dbReference type="OrthoDB" id="9773087at2"/>
<comment type="similarity">
    <text evidence="3 13">Belongs to the pantothenate synthetase family.</text>
</comment>